<protein>
    <submittedName>
        <fullName evidence="1">Uncharacterized protein</fullName>
    </submittedName>
</protein>
<proteinExistence type="predicted"/>
<gene>
    <name evidence="1" type="ORF">J1N35_034027</name>
</gene>
<dbReference type="Proteomes" id="UP000828251">
    <property type="component" value="Unassembled WGS sequence"/>
</dbReference>
<sequence length="61" mass="7202">MLQVGCLECKKRKDPCSQRTESRSVKHVRARPNFLTCKNCNRRHPDVLNRTKSYLDQKAEQ</sequence>
<name>A0A9D3URA9_9ROSI</name>
<evidence type="ECO:0000313" key="2">
    <source>
        <dbReference type="Proteomes" id="UP000828251"/>
    </source>
</evidence>
<accession>A0A9D3URA9</accession>
<comment type="caution">
    <text evidence="1">The sequence shown here is derived from an EMBL/GenBank/DDBJ whole genome shotgun (WGS) entry which is preliminary data.</text>
</comment>
<reference evidence="1 2" key="1">
    <citation type="journal article" date="2021" name="Plant Biotechnol. J.">
        <title>Multi-omics assisted identification of the key and species-specific regulatory components of drought-tolerant mechanisms in Gossypium stocksii.</title>
        <authorList>
            <person name="Yu D."/>
            <person name="Ke L."/>
            <person name="Zhang D."/>
            <person name="Wu Y."/>
            <person name="Sun Y."/>
            <person name="Mei J."/>
            <person name="Sun J."/>
            <person name="Sun Y."/>
        </authorList>
    </citation>
    <scope>NUCLEOTIDE SEQUENCE [LARGE SCALE GENOMIC DNA]</scope>
    <source>
        <strain evidence="2">cv. E1</strain>
        <tissue evidence="1">Leaf</tissue>
    </source>
</reference>
<dbReference type="EMBL" id="JAIQCV010000010">
    <property type="protein sequence ID" value="KAH1055962.1"/>
    <property type="molecule type" value="Genomic_DNA"/>
</dbReference>
<organism evidence="1 2">
    <name type="scientific">Gossypium stocksii</name>
    <dbReference type="NCBI Taxonomy" id="47602"/>
    <lineage>
        <taxon>Eukaryota</taxon>
        <taxon>Viridiplantae</taxon>
        <taxon>Streptophyta</taxon>
        <taxon>Embryophyta</taxon>
        <taxon>Tracheophyta</taxon>
        <taxon>Spermatophyta</taxon>
        <taxon>Magnoliopsida</taxon>
        <taxon>eudicotyledons</taxon>
        <taxon>Gunneridae</taxon>
        <taxon>Pentapetalae</taxon>
        <taxon>rosids</taxon>
        <taxon>malvids</taxon>
        <taxon>Malvales</taxon>
        <taxon>Malvaceae</taxon>
        <taxon>Malvoideae</taxon>
        <taxon>Gossypium</taxon>
    </lineage>
</organism>
<dbReference type="AlphaFoldDB" id="A0A9D3URA9"/>
<keyword evidence="2" id="KW-1185">Reference proteome</keyword>
<evidence type="ECO:0000313" key="1">
    <source>
        <dbReference type="EMBL" id="KAH1055962.1"/>
    </source>
</evidence>